<dbReference type="Proteomes" id="UP000202618">
    <property type="component" value="Segment"/>
</dbReference>
<dbReference type="RefSeq" id="YP_009283184.1">
    <property type="nucleotide sequence ID" value="NC_031039.1"/>
</dbReference>
<reference evidence="1 2" key="1">
    <citation type="journal article" date="2016" name="Virology">
        <title>The genome of AR9, a giant transducing Bacillus phage encoding two multisubunit RNA polymerases.</title>
        <authorList>
            <person name="Lavysh D."/>
            <person name="Sokolova M."/>
            <person name="Minakhin L."/>
            <person name="Yakunina M."/>
            <person name="Artamonova T."/>
            <person name="Kozyavkin S."/>
            <person name="Makarova K.S."/>
            <person name="Koonin E.V."/>
            <person name="Severinov K."/>
        </authorList>
    </citation>
    <scope>NUCLEOTIDE SEQUENCE [LARGE SCALE GENOMIC DNA]</scope>
</reference>
<proteinExistence type="predicted"/>
<evidence type="ECO:0000313" key="1">
    <source>
        <dbReference type="EMBL" id="AMS01364.1"/>
    </source>
</evidence>
<dbReference type="KEGG" id="vg:29058998"/>
<dbReference type="GeneID" id="29058998"/>
<evidence type="ECO:0000313" key="2">
    <source>
        <dbReference type="Proteomes" id="UP000202618"/>
    </source>
</evidence>
<sequence>MLNATLKSISLNKSSLDSISVQIIAEIINDSGYPVKFKILDEKGNVLDGIDNFVATPINISKFFYISKDYFQGTETEFILYMEDESGATSSVSKKIDTFNIENLSRSAVEEFQWSVRNFSTVPIYSIIQVLNNEGEIIYNSNEYKKIYGIDYTLYKYVCNDLLNTSEGEYYYRVKYYSKEENWNRFYPSESGLKLTLRDNTNPRLRIKDTKIRRETDHFALSSRILISDDEEDDIIYTITDNIGSSIVNLRSYTYSPKLEHLYYEYPFSYFNVSKLTLTVDVNDKLYGKSQQQDTIKLYDLYDFYRERNMFKWKFRNYSNKSIAMQVEVTDFDGKIIKSGQVIRYRNSNNYIDLEDETKFILDRDYYKYHLKVWCDEEDWEEYYPFDKRLEDGIQFTVRKHKDPVVTINECRIYRDLDNIKYLLLKANIKDDPENDQFLFTISDEDGNIIRKARDFIDTPYDLDIKAVYDIIDRTHVNITLAIQDDNNGENIQTVLAPAFQINGLKQDKGHIFSWYVDNYSIQNLKFSIEILKENEETTEEDYIVYRESDYQTIGSTVRPRFVEQRLYPKLPEGSYRYRLKIYSEHEDWTTYYPNEKGYAFSALKNNKPEIEVHSIELKKEEDNKFSLSINGTVTDIDEDLVKLTAKDQYGNKLLDNDFQKTPLDFSINYGYSVSQLLSPRLIVYMDALDEGDALNTRTEIINLFDIQNLYRDYDNFYWLFRNFTNIPIIMQVEILDNEGNLEGAGKEISVGNQREYREYLESIKFDDYDEGNYFFRIRLSTPSETWTSFYPNINGLPFEMIKNNTPIINVDSTNVKRIGSSHYDVSIKATITDKDGNKVYYTIRDDIKE</sequence>
<dbReference type="EMBL" id="KU878088">
    <property type="protein sequence ID" value="AMS01364.1"/>
    <property type="molecule type" value="Genomic_DNA"/>
</dbReference>
<organism evidence="1 2">
    <name type="scientific">Bacillus phage AR9</name>
    <dbReference type="NCBI Taxonomy" id="1815509"/>
    <lineage>
        <taxon>Viruses</taxon>
        <taxon>Duplodnaviria</taxon>
        <taxon>Heunggongvirae</taxon>
        <taxon>Uroviricota</taxon>
        <taxon>Caudoviricetes</taxon>
        <taxon>Takahashivirus</taxon>
        <taxon>Bacillus phage PBS1</taxon>
    </lineage>
</organism>
<gene>
    <name evidence="1" type="ORF">AR9_g280</name>
</gene>
<accession>A0A172JII0</accession>
<protein>
    <submittedName>
        <fullName evidence="1">Uncharacterized protein</fullName>
    </submittedName>
</protein>
<name>A0A172JII0_BPPB1</name>